<protein>
    <submittedName>
        <fullName evidence="1">Uncharacterized protein</fullName>
    </submittedName>
</protein>
<organism evidence="1 2">
    <name type="scientific">Ancylostoma duodenale</name>
    <dbReference type="NCBI Taxonomy" id="51022"/>
    <lineage>
        <taxon>Eukaryota</taxon>
        <taxon>Metazoa</taxon>
        <taxon>Ecdysozoa</taxon>
        <taxon>Nematoda</taxon>
        <taxon>Chromadorea</taxon>
        <taxon>Rhabditida</taxon>
        <taxon>Rhabditina</taxon>
        <taxon>Rhabditomorpha</taxon>
        <taxon>Strongyloidea</taxon>
        <taxon>Ancylostomatidae</taxon>
        <taxon>Ancylostomatinae</taxon>
        <taxon>Ancylostoma</taxon>
    </lineage>
</organism>
<reference evidence="1 2" key="1">
    <citation type="submission" date="2013-12" db="EMBL/GenBank/DDBJ databases">
        <title>Draft genome of the parsitic nematode Ancylostoma duodenale.</title>
        <authorList>
            <person name="Mitreva M."/>
        </authorList>
    </citation>
    <scope>NUCLEOTIDE SEQUENCE [LARGE SCALE GENOMIC DNA]</scope>
    <source>
        <strain evidence="1 2">Zhejiang</strain>
    </source>
</reference>
<dbReference type="Proteomes" id="UP000054047">
    <property type="component" value="Unassembled WGS sequence"/>
</dbReference>
<evidence type="ECO:0000313" key="2">
    <source>
        <dbReference type="Proteomes" id="UP000054047"/>
    </source>
</evidence>
<keyword evidence="2" id="KW-1185">Reference proteome</keyword>
<accession>A0A0C2FU80</accession>
<gene>
    <name evidence="1" type="ORF">ANCDUO_19689</name>
</gene>
<sequence length="44" mass="4762">MKNSYAELPLRLAACFFLNGDNDNSFCLVLQGPPLSPALYLSGT</sequence>
<dbReference type="AlphaFoldDB" id="A0A0C2FU80"/>
<evidence type="ECO:0000313" key="1">
    <source>
        <dbReference type="EMBL" id="KIH50234.1"/>
    </source>
</evidence>
<dbReference type="EMBL" id="KN750333">
    <property type="protein sequence ID" value="KIH50234.1"/>
    <property type="molecule type" value="Genomic_DNA"/>
</dbReference>
<proteinExistence type="predicted"/>
<name>A0A0C2FU80_9BILA</name>